<evidence type="ECO:0000313" key="3">
    <source>
        <dbReference type="Proteomes" id="UP001388259"/>
    </source>
</evidence>
<sequence length="226" mass="26151">MTTKTLKYLFIEHILFLKDGFHNGLRHLKENNPILNLIGYEISDIETNRPTLSELITSNDFYFVWVNLEFPMHGNERYSTATALLSALKKKNPKTRIVVITQNNTVYSLRKVLKKINPQGILEVTDCDQESIMRALNAVIKNEVYYSRNIMLLIRKFIGTFETMDDADYAILYELHLGTAVTSLPKKVHLSHSTILKKRSRLKELFNLSGKTDTDLIKEVKTQQFI</sequence>
<protein>
    <recommendedName>
        <fullName evidence="5">DNA-binding NarL/FixJ family response regulator</fullName>
    </recommendedName>
</protein>
<accession>A0AB35YWI3</accession>
<organism evidence="1 3">
    <name type="scientific">Aequorivita flava</name>
    <dbReference type="NCBI Taxonomy" id="3114371"/>
    <lineage>
        <taxon>Bacteria</taxon>
        <taxon>Pseudomonadati</taxon>
        <taxon>Bacteroidota</taxon>
        <taxon>Flavobacteriia</taxon>
        <taxon>Flavobacteriales</taxon>
        <taxon>Flavobacteriaceae</taxon>
        <taxon>Aequorivita</taxon>
    </lineage>
</organism>
<evidence type="ECO:0000313" key="2">
    <source>
        <dbReference type="EMBL" id="MEM0574104.1"/>
    </source>
</evidence>
<gene>
    <name evidence="2" type="ORF">VZD24_11290</name>
    <name evidence="1" type="ORF">VZD85_11705</name>
</gene>
<dbReference type="Proteomes" id="UP001390963">
    <property type="component" value="Unassembled WGS sequence"/>
</dbReference>
<comment type="caution">
    <text evidence="1">The sequence shown here is derived from an EMBL/GenBank/DDBJ whole genome shotgun (WGS) entry which is preliminary data.</text>
</comment>
<evidence type="ECO:0000313" key="4">
    <source>
        <dbReference type="Proteomes" id="UP001390963"/>
    </source>
</evidence>
<dbReference type="Proteomes" id="UP001388259">
    <property type="component" value="Unassembled WGS sequence"/>
</dbReference>
<evidence type="ECO:0008006" key="5">
    <source>
        <dbReference type="Google" id="ProtNLM"/>
    </source>
</evidence>
<dbReference type="EMBL" id="JAZBJM010000008">
    <property type="protein sequence ID" value="MEM0519023.1"/>
    <property type="molecule type" value="Genomic_DNA"/>
</dbReference>
<dbReference type="RefSeq" id="WP_342687650.1">
    <property type="nucleotide sequence ID" value="NZ_JAZBJM010000008.1"/>
</dbReference>
<name>A0AB35YWI3_9FLAO</name>
<dbReference type="EMBL" id="JBANCF010000009">
    <property type="protein sequence ID" value="MEM0574104.1"/>
    <property type="molecule type" value="Genomic_DNA"/>
</dbReference>
<evidence type="ECO:0000313" key="1">
    <source>
        <dbReference type="EMBL" id="MEM0519023.1"/>
    </source>
</evidence>
<reference evidence="1 4" key="1">
    <citation type="submission" date="2024-01" db="EMBL/GenBank/DDBJ databases">
        <title>Aequorivita flavus sp. nov., isolated from deep-sea sediment.</title>
        <authorList>
            <person name="Chen X."/>
        </authorList>
    </citation>
    <scope>NUCLEOTIDE SEQUENCE</scope>
    <source>
        <strain evidence="1">MCCC 1A16923</strain>
        <strain evidence="2 4">MCCC 1A16935</strain>
    </source>
</reference>
<keyword evidence="4" id="KW-1185">Reference proteome</keyword>
<dbReference type="AlphaFoldDB" id="A0AB35YWI3"/>
<proteinExistence type="predicted"/>